<keyword evidence="3" id="KW-1185">Reference proteome</keyword>
<feature type="compositionally biased region" description="Basic and acidic residues" evidence="1">
    <location>
        <begin position="267"/>
        <end position="276"/>
    </location>
</feature>
<proteinExistence type="predicted"/>
<protein>
    <submittedName>
        <fullName evidence="2">Uncharacterized protein</fullName>
    </submittedName>
</protein>
<organism evidence="2 3">
    <name type="scientific">Capronia epimyces CBS 606.96</name>
    <dbReference type="NCBI Taxonomy" id="1182542"/>
    <lineage>
        <taxon>Eukaryota</taxon>
        <taxon>Fungi</taxon>
        <taxon>Dikarya</taxon>
        <taxon>Ascomycota</taxon>
        <taxon>Pezizomycotina</taxon>
        <taxon>Eurotiomycetes</taxon>
        <taxon>Chaetothyriomycetidae</taxon>
        <taxon>Chaetothyriales</taxon>
        <taxon>Herpotrichiellaceae</taxon>
        <taxon>Capronia</taxon>
    </lineage>
</organism>
<dbReference type="HOGENOM" id="CLU_1065731_0_0_1"/>
<dbReference type="Proteomes" id="UP000019478">
    <property type="component" value="Unassembled WGS sequence"/>
</dbReference>
<dbReference type="AlphaFoldDB" id="W9XQ13"/>
<evidence type="ECO:0000313" key="2">
    <source>
        <dbReference type="EMBL" id="EXJ79395.1"/>
    </source>
</evidence>
<evidence type="ECO:0000256" key="1">
    <source>
        <dbReference type="SAM" id="MobiDB-lite"/>
    </source>
</evidence>
<reference evidence="2 3" key="1">
    <citation type="submission" date="2013-03" db="EMBL/GenBank/DDBJ databases">
        <title>The Genome Sequence of Capronia epimyces CBS 606.96.</title>
        <authorList>
            <consortium name="The Broad Institute Genomics Platform"/>
            <person name="Cuomo C."/>
            <person name="de Hoog S."/>
            <person name="Gorbushina A."/>
            <person name="Walker B."/>
            <person name="Young S.K."/>
            <person name="Zeng Q."/>
            <person name="Gargeya S."/>
            <person name="Fitzgerald M."/>
            <person name="Haas B."/>
            <person name="Abouelleil A."/>
            <person name="Allen A.W."/>
            <person name="Alvarado L."/>
            <person name="Arachchi H.M."/>
            <person name="Berlin A.M."/>
            <person name="Chapman S.B."/>
            <person name="Gainer-Dewar J."/>
            <person name="Goldberg J."/>
            <person name="Griggs A."/>
            <person name="Gujja S."/>
            <person name="Hansen M."/>
            <person name="Howarth C."/>
            <person name="Imamovic A."/>
            <person name="Ireland A."/>
            <person name="Larimer J."/>
            <person name="McCowan C."/>
            <person name="Murphy C."/>
            <person name="Pearson M."/>
            <person name="Poon T.W."/>
            <person name="Priest M."/>
            <person name="Roberts A."/>
            <person name="Saif S."/>
            <person name="Shea T."/>
            <person name="Sisk P."/>
            <person name="Sykes S."/>
            <person name="Wortman J."/>
            <person name="Nusbaum C."/>
            <person name="Birren B."/>
        </authorList>
    </citation>
    <scope>NUCLEOTIDE SEQUENCE [LARGE SCALE GENOMIC DNA]</scope>
    <source>
        <strain evidence="2 3">CBS 606.96</strain>
    </source>
</reference>
<evidence type="ECO:0000313" key="3">
    <source>
        <dbReference type="Proteomes" id="UP000019478"/>
    </source>
</evidence>
<comment type="caution">
    <text evidence="2">The sequence shown here is derived from an EMBL/GenBank/DDBJ whole genome shotgun (WGS) entry which is preliminary data.</text>
</comment>
<feature type="compositionally biased region" description="Basic and acidic residues" evidence="1">
    <location>
        <begin position="228"/>
        <end position="241"/>
    </location>
</feature>
<dbReference type="RefSeq" id="XP_007737183.1">
    <property type="nucleotide sequence ID" value="XM_007738993.1"/>
</dbReference>
<feature type="region of interest" description="Disordered" evidence="1">
    <location>
        <begin position="228"/>
        <end position="276"/>
    </location>
</feature>
<sequence>MIPWSSFNSSELGHEWRIDLNEHNLAHFVDREGRSPLQERMNFPMLESAHERRFAVAQMGTQCSNFEAWHKARLEYALQTTKSRFTAHALEGSSPPNSPHVQDLPDLQLPSLALAPLPPLPPLEMEISDLPELESARAVSPPLPSKPSTTALTLDQLMNPEPLSPCLDNGPPNPSPTGHSAIIPDSSPEPVEEIVDPAALRRVFNRAVHFSLLDRQGRARRDIRQRISKTDLRTKSGHDDLGDGQNGLTGGQNDLDDEQNESEHEDDLCRVSRDPT</sequence>
<accession>W9XQ13</accession>
<dbReference type="OrthoDB" id="4117972at2759"/>
<dbReference type="GeneID" id="19172983"/>
<name>W9XQ13_9EURO</name>
<feature type="region of interest" description="Disordered" evidence="1">
    <location>
        <begin position="158"/>
        <end position="189"/>
    </location>
</feature>
<feature type="compositionally biased region" description="Acidic residues" evidence="1">
    <location>
        <begin position="254"/>
        <end position="266"/>
    </location>
</feature>
<dbReference type="EMBL" id="AMGY01000008">
    <property type="protein sequence ID" value="EXJ79395.1"/>
    <property type="molecule type" value="Genomic_DNA"/>
</dbReference>
<gene>
    <name evidence="2" type="ORF">A1O3_08897</name>
</gene>